<protein>
    <recommendedName>
        <fullName evidence="3">Immunity protein 8</fullName>
    </recommendedName>
</protein>
<keyword evidence="2" id="KW-1185">Reference proteome</keyword>
<dbReference type="Proteomes" id="UP000541969">
    <property type="component" value="Unassembled WGS sequence"/>
</dbReference>
<evidence type="ECO:0000313" key="2">
    <source>
        <dbReference type="Proteomes" id="UP000541969"/>
    </source>
</evidence>
<dbReference type="Pfam" id="PF15586">
    <property type="entry name" value="Imm8"/>
    <property type="match status" value="1"/>
</dbReference>
<dbReference type="InterPro" id="IPR028964">
    <property type="entry name" value="Imm8"/>
</dbReference>
<comment type="caution">
    <text evidence="1">The sequence shown here is derived from an EMBL/GenBank/DDBJ whole genome shotgun (WGS) entry which is preliminary data.</text>
</comment>
<organism evidence="1 2">
    <name type="scientific">Petropleomorpha daqingensis</name>
    <dbReference type="NCBI Taxonomy" id="2026353"/>
    <lineage>
        <taxon>Bacteria</taxon>
        <taxon>Bacillati</taxon>
        <taxon>Actinomycetota</taxon>
        <taxon>Actinomycetes</taxon>
        <taxon>Geodermatophilales</taxon>
        <taxon>Geodermatophilaceae</taxon>
        <taxon>Petropleomorpha</taxon>
    </lineage>
</organism>
<dbReference type="RefSeq" id="WP_179715136.1">
    <property type="nucleotide sequence ID" value="NZ_JACBZT010000001.1"/>
</dbReference>
<sequence>MFAVVRYFEWPDLERGSDTDDDGSTLLVFAAGPADGPGEETFQATVCTPDALAELVARDGVVSGRHFLFVESINRDRVEAFIRDRLRRISGDTWSDVAEKIGRLGSWEFEDYNEAHG</sequence>
<evidence type="ECO:0008006" key="3">
    <source>
        <dbReference type="Google" id="ProtNLM"/>
    </source>
</evidence>
<name>A0A853CE53_9ACTN</name>
<dbReference type="AlphaFoldDB" id="A0A853CE53"/>
<accession>A0A853CE53</accession>
<reference evidence="1 2" key="1">
    <citation type="submission" date="2020-07" db="EMBL/GenBank/DDBJ databases">
        <title>Sequencing the genomes of 1000 actinobacteria strains.</title>
        <authorList>
            <person name="Klenk H.-P."/>
        </authorList>
    </citation>
    <scope>NUCLEOTIDE SEQUENCE [LARGE SCALE GENOMIC DNA]</scope>
    <source>
        <strain evidence="1 2">DSM 104001</strain>
    </source>
</reference>
<dbReference type="EMBL" id="JACBZT010000001">
    <property type="protein sequence ID" value="NYJ04413.1"/>
    <property type="molecule type" value="Genomic_DNA"/>
</dbReference>
<proteinExistence type="predicted"/>
<evidence type="ECO:0000313" key="1">
    <source>
        <dbReference type="EMBL" id="NYJ04413.1"/>
    </source>
</evidence>
<gene>
    <name evidence="1" type="ORF">GGQ55_000691</name>
</gene>